<dbReference type="InterPro" id="IPR022775">
    <property type="entry name" value="AP_mu_sigma_su"/>
</dbReference>
<dbReference type="PIRSF" id="PIRSF015588">
    <property type="entry name" value="AP_complex_sigma"/>
    <property type="match status" value="1"/>
</dbReference>
<dbReference type="PANTHER" id="PTHR11753">
    <property type="entry name" value="ADAPTOR COMPLEXES SMALL SUBUNIT FAMILY"/>
    <property type="match status" value="1"/>
</dbReference>
<dbReference type="InterPro" id="IPR016635">
    <property type="entry name" value="AP_complex_ssu"/>
</dbReference>
<dbReference type="STRING" id="747676.F4RLT8"/>
<dbReference type="PROSITE" id="PS00989">
    <property type="entry name" value="CLAT_ADAPTOR_S"/>
    <property type="match status" value="1"/>
</dbReference>
<dbReference type="GeneID" id="18927040"/>
<dbReference type="EMBL" id="GL883107">
    <property type="protein sequence ID" value="EGG06598.1"/>
    <property type="molecule type" value="Genomic_DNA"/>
</dbReference>
<comment type="subcellular location">
    <subcellularLocation>
        <location evidence="1">Endomembrane system</location>
    </subcellularLocation>
</comment>
<keyword evidence="3 6" id="KW-0813">Transport</keyword>
<dbReference type="Pfam" id="PF01217">
    <property type="entry name" value="Clat_adaptor_s"/>
    <property type="match status" value="1"/>
</dbReference>
<dbReference type="KEGG" id="mlr:MELLADRAFT_28883"/>
<dbReference type="eggNOG" id="KOG0936">
    <property type="taxonomic scope" value="Eukaryota"/>
</dbReference>
<dbReference type="InterPro" id="IPR011012">
    <property type="entry name" value="Longin-like_dom_sf"/>
</dbReference>
<reference evidence="10" key="1">
    <citation type="journal article" date="2011" name="Proc. Natl. Acad. Sci. U.S.A.">
        <title>Obligate biotrophy features unraveled by the genomic analysis of rust fungi.</title>
        <authorList>
            <person name="Duplessis S."/>
            <person name="Cuomo C.A."/>
            <person name="Lin Y.-C."/>
            <person name="Aerts A."/>
            <person name="Tisserant E."/>
            <person name="Veneault-Fourrey C."/>
            <person name="Joly D.L."/>
            <person name="Hacquard S."/>
            <person name="Amselem J."/>
            <person name="Cantarel B.L."/>
            <person name="Chiu R."/>
            <person name="Coutinho P.M."/>
            <person name="Feau N."/>
            <person name="Field M."/>
            <person name="Frey P."/>
            <person name="Gelhaye E."/>
            <person name="Goldberg J."/>
            <person name="Grabherr M.G."/>
            <person name="Kodira C.D."/>
            <person name="Kohler A."/>
            <person name="Kuees U."/>
            <person name="Lindquist E.A."/>
            <person name="Lucas S.M."/>
            <person name="Mago R."/>
            <person name="Mauceli E."/>
            <person name="Morin E."/>
            <person name="Murat C."/>
            <person name="Pangilinan J.L."/>
            <person name="Park R."/>
            <person name="Pearson M."/>
            <person name="Quesneville H."/>
            <person name="Rouhier N."/>
            <person name="Sakthikumar S."/>
            <person name="Salamov A.A."/>
            <person name="Schmutz J."/>
            <person name="Selles B."/>
            <person name="Shapiro H."/>
            <person name="Tanguay P."/>
            <person name="Tuskan G.A."/>
            <person name="Henrissat B."/>
            <person name="Van de Peer Y."/>
            <person name="Rouze P."/>
            <person name="Ellis J.G."/>
            <person name="Dodds P.N."/>
            <person name="Schein J.E."/>
            <person name="Zhong S."/>
            <person name="Hamelin R.C."/>
            <person name="Grigoriev I.V."/>
            <person name="Szabo L.J."/>
            <person name="Martin F."/>
        </authorList>
    </citation>
    <scope>NUCLEOTIDE SEQUENCE [LARGE SCALE GENOMIC DNA]</scope>
    <source>
        <strain evidence="10">98AG31 / pathotype 3-4-7</strain>
    </source>
</reference>
<evidence type="ECO:0000256" key="2">
    <source>
        <dbReference type="ARBA" id="ARBA00006972"/>
    </source>
</evidence>
<organism evidence="10">
    <name type="scientific">Melampsora larici-populina (strain 98AG31 / pathotype 3-4-7)</name>
    <name type="common">Poplar leaf rust fungus</name>
    <dbReference type="NCBI Taxonomy" id="747676"/>
    <lineage>
        <taxon>Eukaryota</taxon>
        <taxon>Fungi</taxon>
        <taxon>Dikarya</taxon>
        <taxon>Basidiomycota</taxon>
        <taxon>Pucciniomycotina</taxon>
        <taxon>Pucciniomycetes</taxon>
        <taxon>Pucciniales</taxon>
        <taxon>Melampsoraceae</taxon>
        <taxon>Melampsora</taxon>
    </lineage>
</organism>
<feature type="region of interest" description="Disordered" evidence="7">
    <location>
        <begin position="1"/>
        <end position="21"/>
    </location>
</feature>
<evidence type="ECO:0000256" key="6">
    <source>
        <dbReference type="PIRNR" id="PIRNR015588"/>
    </source>
</evidence>
<name>F4RLT8_MELLP</name>
<dbReference type="RefSeq" id="XP_007410038.1">
    <property type="nucleotide sequence ID" value="XM_007409976.1"/>
</dbReference>
<sequence>VNNEGKPRLSKFYSNQTPSTPTNRYQTLKSIYETISKRPHQLCNFIINPENTDQTIVYRNYATLYFVMIVDGNESELSILDLIQVFVESLDKCFPSVCELDLIFHYDQLQLLLSQLISGGIVLNTSLDSIV</sequence>
<evidence type="ECO:0000313" key="10">
    <source>
        <dbReference type="Proteomes" id="UP000001072"/>
    </source>
</evidence>
<feature type="domain" description="AP complex mu/sigma subunit" evidence="8">
    <location>
        <begin position="1"/>
        <end position="131"/>
    </location>
</feature>
<comment type="similarity">
    <text evidence="2 6">Belongs to the adaptor complexes small subunit family.</text>
</comment>
<accession>F4RLT8</accession>
<dbReference type="InterPro" id="IPR000804">
    <property type="entry name" value="Clathrin_sm-chain_CS"/>
</dbReference>
<evidence type="ECO:0000256" key="7">
    <source>
        <dbReference type="SAM" id="MobiDB-lite"/>
    </source>
</evidence>
<dbReference type="OrthoDB" id="10261046at2759"/>
<keyword evidence="10" id="KW-1185">Reference proteome</keyword>
<keyword evidence="5 6" id="KW-0472">Membrane</keyword>
<keyword evidence="4 6" id="KW-0653">Protein transport</keyword>
<dbReference type="GO" id="GO:0030117">
    <property type="term" value="C:membrane coat"/>
    <property type="evidence" value="ECO:0007669"/>
    <property type="project" value="InterPro"/>
</dbReference>
<evidence type="ECO:0000313" key="9">
    <source>
        <dbReference type="EMBL" id="EGG06598.1"/>
    </source>
</evidence>
<evidence type="ECO:0000256" key="3">
    <source>
        <dbReference type="ARBA" id="ARBA00022448"/>
    </source>
</evidence>
<gene>
    <name evidence="9" type="ORF">MELLADRAFT_28883</name>
</gene>
<dbReference type="Proteomes" id="UP000001072">
    <property type="component" value="Unassembled WGS sequence"/>
</dbReference>
<dbReference type="SUPFAM" id="SSF64356">
    <property type="entry name" value="SNARE-like"/>
    <property type="match status" value="1"/>
</dbReference>
<evidence type="ECO:0000256" key="4">
    <source>
        <dbReference type="ARBA" id="ARBA00022927"/>
    </source>
</evidence>
<evidence type="ECO:0000256" key="5">
    <source>
        <dbReference type="ARBA" id="ARBA00023136"/>
    </source>
</evidence>
<feature type="compositionally biased region" description="Polar residues" evidence="7">
    <location>
        <begin position="12"/>
        <end position="21"/>
    </location>
</feature>
<evidence type="ECO:0000259" key="8">
    <source>
        <dbReference type="Pfam" id="PF01217"/>
    </source>
</evidence>
<protein>
    <recommendedName>
        <fullName evidence="6">AP complex subunit sigma</fullName>
    </recommendedName>
</protein>
<evidence type="ECO:0000256" key="1">
    <source>
        <dbReference type="ARBA" id="ARBA00004308"/>
    </source>
</evidence>
<dbReference type="FunCoup" id="F4RLT8">
    <property type="interactions" value="322"/>
</dbReference>
<dbReference type="Gene3D" id="3.30.450.60">
    <property type="match status" value="1"/>
</dbReference>
<dbReference type="GO" id="GO:0006886">
    <property type="term" value="P:intracellular protein transport"/>
    <property type="evidence" value="ECO:0007669"/>
    <property type="project" value="UniProtKB-UniRule"/>
</dbReference>
<dbReference type="GO" id="GO:0016192">
    <property type="term" value="P:vesicle-mediated transport"/>
    <property type="evidence" value="ECO:0007669"/>
    <property type="project" value="InterPro"/>
</dbReference>
<feature type="non-terminal residue" evidence="9">
    <location>
        <position position="1"/>
    </location>
</feature>
<dbReference type="InParanoid" id="F4RLT8"/>
<dbReference type="HOGENOM" id="CLU_061221_2_2_1"/>
<dbReference type="AlphaFoldDB" id="F4RLT8"/>
<dbReference type="VEuPathDB" id="FungiDB:MELLADRAFT_28883"/>
<feature type="non-terminal residue" evidence="9">
    <location>
        <position position="131"/>
    </location>
</feature>
<proteinExistence type="inferred from homology"/>
<dbReference type="GO" id="GO:0012505">
    <property type="term" value="C:endomembrane system"/>
    <property type="evidence" value="ECO:0007669"/>
    <property type="project" value="UniProtKB-SubCell"/>
</dbReference>